<keyword evidence="2" id="KW-1185">Reference proteome</keyword>
<dbReference type="Proteomes" id="UP000317422">
    <property type="component" value="Unassembled WGS sequence"/>
</dbReference>
<name>A0A543N727_9ACTN</name>
<proteinExistence type="predicted"/>
<evidence type="ECO:0000313" key="1">
    <source>
        <dbReference type="EMBL" id="TQN27639.1"/>
    </source>
</evidence>
<dbReference type="AlphaFoldDB" id="A0A543N727"/>
<evidence type="ECO:0000313" key="2">
    <source>
        <dbReference type="Proteomes" id="UP000317422"/>
    </source>
</evidence>
<dbReference type="EMBL" id="VFQC01000003">
    <property type="protein sequence ID" value="TQN27639.1"/>
    <property type="molecule type" value="Genomic_DNA"/>
</dbReference>
<comment type="caution">
    <text evidence="1">The sequence shown here is derived from an EMBL/GenBank/DDBJ whole genome shotgun (WGS) entry which is preliminary data.</text>
</comment>
<sequence length="48" mass="5366">MDACAALAAPFVTDGAHRTGRAASGFSGTHDRPYWIMYAYYLIVRREE</sequence>
<organism evidence="1 2">
    <name type="scientific">Haloactinospora alba</name>
    <dbReference type="NCBI Taxonomy" id="405555"/>
    <lineage>
        <taxon>Bacteria</taxon>
        <taxon>Bacillati</taxon>
        <taxon>Actinomycetota</taxon>
        <taxon>Actinomycetes</taxon>
        <taxon>Streptosporangiales</taxon>
        <taxon>Nocardiopsidaceae</taxon>
        <taxon>Haloactinospora</taxon>
    </lineage>
</organism>
<accession>A0A543N727</accession>
<gene>
    <name evidence="1" type="ORF">FHX37_4363</name>
</gene>
<reference evidence="1 2" key="1">
    <citation type="submission" date="2019-06" db="EMBL/GenBank/DDBJ databases">
        <title>Sequencing the genomes of 1000 actinobacteria strains.</title>
        <authorList>
            <person name="Klenk H.-P."/>
        </authorList>
    </citation>
    <scope>NUCLEOTIDE SEQUENCE [LARGE SCALE GENOMIC DNA]</scope>
    <source>
        <strain evidence="1 2">DSM 45015</strain>
    </source>
</reference>
<protein>
    <submittedName>
        <fullName evidence="1">Uncharacterized protein</fullName>
    </submittedName>
</protein>